<keyword evidence="9" id="KW-0496">Mitochondrion</keyword>
<dbReference type="Pfam" id="PF06552">
    <property type="entry name" value="TOM20_plant"/>
    <property type="match status" value="1"/>
</dbReference>
<evidence type="ECO:0000256" key="10">
    <source>
        <dbReference type="ARBA" id="ARBA00023136"/>
    </source>
</evidence>
<dbReference type="EMBL" id="LR881470">
    <property type="protein sequence ID" value="CAD5333617.1"/>
    <property type="molecule type" value="Genomic_DNA"/>
</dbReference>
<keyword evidence="8 11" id="KW-1133">Transmembrane helix</keyword>
<keyword evidence="4" id="KW-0813">Transport</keyword>
<keyword evidence="5 11" id="KW-0812">Transmembrane</keyword>
<dbReference type="InterPro" id="IPR011990">
    <property type="entry name" value="TPR-like_helical_dom_sf"/>
</dbReference>
<name>A0A7G2FGM0_ARATH</name>
<protein>
    <submittedName>
        <fullName evidence="12">(thale cress) hypothetical protein</fullName>
    </submittedName>
</protein>
<evidence type="ECO:0000256" key="1">
    <source>
        <dbReference type="ARBA" id="ARBA00003450"/>
    </source>
</evidence>
<dbReference type="AlphaFoldDB" id="A0A7G2FGM0"/>
<sequence length="308" mass="34307">MDVTPNEIVFEFSSSSAKIMECGVQILAEGGQNCSVVEMGHSETGGNRNHLTDVLKVSQVETIKNSNNTGHWSWLLGKKKTELSSTLVSGSSDDTLMRHHEPEAVQLKESKQLIARLENQSMDMQNENERLMVFEHARKVAEATYVKNPLDAENLTRWAGALLELSQFQTEPKQMILEAILKLGEALVIDPKKHDALWLIGNAHLSFGFLSSDQTEARDNFEKASQFFQLAVEEQPESELYRKSLTLASKAPELHTGGTAGPSSNSAKTMKQKKTSEFKYDVFGWVILASYVVAWISFANSQTPVSRQ</sequence>
<dbReference type="PANTHER" id="PTHR32409">
    <property type="entry name" value="MITOCHONDRIAL IMPORT RECEPTOR SUBUNIT TOM20-1-RELATED"/>
    <property type="match status" value="1"/>
</dbReference>
<evidence type="ECO:0000256" key="11">
    <source>
        <dbReference type="SAM" id="Phobius"/>
    </source>
</evidence>
<evidence type="ECO:0000313" key="12">
    <source>
        <dbReference type="EMBL" id="CAD5333617.1"/>
    </source>
</evidence>
<comment type="similarity">
    <text evidence="3">Belongs to the Tom20 family.</text>
</comment>
<evidence type="ECO:0000256" key="5">
    <source>
        <dbReference type="ARBA" id="ARBA00022692"/>
    </source>
</evidence>
<dbReference type="Gene3D" id="1.25.40.10">
    <property type="entry name" value="Tetratricopeptide repeat domain"/>
    <property type="match status" value="1"/>
</dbReference>
<keyword evidence="10 11" id="KW-0472">Membrane</keyword>
<dbReference type="PANTHER" id="PTHR32409:SF3">
    <property type="entry name" value="MITOCHONDRIAL IMPORT RECEPTOR SUBUNIT TOM20-1-RELATED"/>
    <property type="match status" value="1"/>
</dbReference>
<evidence type="ECO:0000256" key="9">
    <source>
        <dbReference type="ARBA" id="ARBA00023128"/>
    </source>
</evidence>
<dbReference type="GO" id="GO:0005742">
    <property type="term" value="C:mitochondrial outer membrane translocase complex"/>
    <property type="evidence" value="ECO:0007669"/>
    <property type="project" value="InterPro"/>
</dbReference>
<reference evidence="12 13" key="1">
    <citation type="submission" date="2020-09" db="EMBL/GenBank/DDBJ databases">
        <authorList>
            <person name="Ashkenazy H."/>
        </authorList>
    </citation>
    <scope>NUCLEOTIDE SEQUENCE [LARGE SCALE GENOMIC DNA]</scope>
    <source>
        <strain evidence="13">cv. Cdm-0</strain>
    </source>
</reference>
<evidence type="ECO:0000256" key="8">
    <source>
        <dbReference type="ARBA" id="ARBA00022989"/>
    </source>
</evidence>
<dbReference type="GO" id="GO:0045040">
    <property type="term" value="P:protein insertion into mitochondrial outer membrane"/>
    <property type="evidence" value="ECO:0007669"/>
    <property type="project" value="InterPro"/>
</dbReference>
<evidence type="ECO:0000256" key="4">
    <source>
        <dbReference type="ARBA" id="ARBA00022448"/>
    </source>
</evidence>
<organism evidence="12 13">
    <name type="scientific">Arabidopsis thaliana</name>
    <name type="common">Mouse-ear cress</name>
    <dbReference type="NCBI Taxonomy" id="3702"/>
    <lineage>
        <taxon>Eukaryota</taxon>
        <taxon>Viridiplantae</taxon>
        <taxon>Streptophyta</taxon>
        <taxon>Embryophyta</taxon>
        <taxon>Tracheophyta</taxon>
        <taxon>Spermatophyta</taxon>
        <taxon>Magnoliopsida</taxon>
        <taxon>eudicotyledons</taxon>
        <taxon>Gunneridae</taxon>
        <taxon>Pentapetalae</taxon>
        <taxon>rosids</taxon>
        <taxon>malvids</taxon>
        <taxon>Brassicales</taxon>
        <taxon>Brassicaceae</taxon>
        <taxon>Camelineae</taxon>
        <taxon>Arabidopsis</taxon>
    </lineage>
</organism>
<proteinExistence type="inferred from homology"/>
<comment type="subcellular location">
    <subcellularLocation>
        <location evidence="2">Mitochondrion outer membrane</location>
        <topology evidence="2">Single-pass membrane protein</topology>
    </subcellularLocation>
</comment>
<evidence type="ECO:0000256" key="3">
    <source>
        <dbReference type="ARBA" id="ARBA00005792"/>
    </source>
</evidence>
<evidence type="ECO:0000313" key="13">
    <source>
        <dbReference type="Proteomes" id="UP000516314"/>
    </source>
</evidence>
<comment type="function">
    <text evidence="1">Central component of the receptor complex responsible for the recognition and translocation of cytosolically synthesized mitochondrial preproteins. Together with TOM22 functions as the transit peptide receptor at the surface of the mitochondrion outer membrane and facilitates the movement of preproteins into the translocation pore.</text>
</comment>
<keyword evidence="7" id="KW-0653">Protein transport</keyword>
<evidence type="ECO:0000256" key="7">
    <source>
        <dbReference type="ARBA" id="ARBA00022927"/>
    </source>
</evidence>
<accession>A0A7G2FGM0</accession>
<dbReference type="SUPFAM" id="SSF48452">
    <property type="entry name" value="TPR-like"/>
    <property type="match status" value="1"/>
</dbReference>
<dbReference type="InterPro" id="IPR010547">
    <property type="entry name" value="TOM20_imprt_rcpt"/>
</dbReference>
<gene>
    <name evidence="12" type="ORF">AT9943_LOCUS20966</name>
</gene>
<dbReference type="Proteomes" id="UP000516314">
    <property type="component" value="Chromosome 5"/>
</dbReference>
<feature type="transmembrane region" description="Helical" evidence="11">
    <location>
        <begin position="278"/>
        <end position="298"/>
    </location>
</feature>
<dbReference type="GO" id="GO:0015031">
    <property type="term" value="P:protein transport"/>
    <property type="evidence" value="ECO:0007669"/>
    <property type="project" value="UniProtKB-KW"/>
</dbReference>
<keyword evidence="6" id="KW-1000">Mitochondrion outer membrane</keyword>
<evidence type="ECO:0000256" key="6">
    <source>
        <dbReference type="ARBA" id="ARBA00022787"/>
    </source>
</evidence>
<evidence type="ECO:0000256" key="2">
    <source>
        <dbReference type="ARBA" id="ARBA00004572"/>
    </source>
</evidence>